<dbReference type="EMBL" id="JAESVA010000010">
    <property type="protein sequence ID" value="MCB8882930.1"/>
    <property type="molecule type" value="Genomic_DNA"/>
</dbReference>
<name>A0A964E5Q2_9PROT</name>
<protein>
    <submittedName>
        <fullName evidence="1">Phosphoadenosine phosphosulfate reductase</fullName>
    </submittedName>
</protein>
<proteinExistence type="predicted"/>
<evidence type="ECO:0000313" key="2">
    <source>
        <dbReference type="Proteomes" id="UP000721844"/>
    </source>
</evidence>
<accession>A0A964E5Q2</accession>
<dbReference type="Gene3D" id="3.40.50.620">
    <property type="entry name" value="HUPs"/>
    <property type="match status" value="1"/>
</dbReference>
<evidence type="ECO:0000313" key="1">
    <source>
        <dbReference type="EMBL" id="MCB8882930.1"/>
    </source>
</evidence>
<dbReference type="Proteomes" id="UP000721844">
    <property type="component" value="Unassembled WGS sequence"/>
</dbReference>
<gene>
    <name evidence="1" type="ORF">ACELLULO517_21970</name>
</gene>
<dbReference type="SUPFAM" id="SSF52402">
    <property type="entry name" value="Adenine nucleotide alpha hydrolases-like"/>
    <property type="match status" value="1"/>
</dbReference>
<keyword evidence="2" id="KW-1185">Reference proteome</keyword>
<reference evidence="1 2" key="1">
    <citation type="journal article" date="2021" name="Microorganisms">
        <title>Acidisoma silvae sp. nov. and Acidisomacellulosilytica sp. nov., Two Acidophilic Bacteria Isolated from Decaying Wood, Hydrolyzing Cellulose and Producing Poly-3-hydroxybutyrate.</title>
        <authorList>
            <person name="Mieszkin S."/>
            <person name="Pouder E."/>
            <person name="Uroz S."/>
            <person name="Simon-Colin C."/>
            <person name="Alain K."/>
        </authorList>
    </citation>
    <scope>NUCLEOTIDE SEQUENCE [LARGE SCALE GENOMIC DNA]</scope>
    <source>
        <strain evidence="1 2">HW T5.17</strain>
    </source>
</reference>
<dbReference type="AlphaFoldDB" id="A0A964E5Q2"/>
<comment type="caution">
    <text evidence="1">The sequence shown here is derived from an EMBL/GenBank/DDBJ whole genome shotgun (WGS) entry which is preliminary data.</text>
</comment>
<dbReference type="RefSeq" id="WP_227309588.1">
    <property type="nucleotide sequence ID" value="NZ_JAESVA010000010.1"/>
</dbReference>
<sequence>MAPRRATAALAFGADPIVVAYGMGVDSTAMLIGLRNRKVRIDLILFADTGSEKPETMAYLPVIQDWLAAQAMPPVTVIKRTSPRAGDTSLHGECLRKSVLPSLAYGGHSCSLKWKVDPQWRYTQRFFGWDRRRQSWPHGPYVTKLIGYDAGPRDSRRQANAAGKWPPGHRYRYPLGEWGWTRELCAEVIAAEGLSAPVKSACWMCPASKRAEVDWLAAEHPDLADAAIEMERRAHARGLRTTQGLGRRWSWSEHLGLGNPRPLVTAE</sequence>
<dbReference type="InterPro" id="IPR014729">
    <property type="entry name" value="Rossmann-like_a/b/a_fold"/>
</dbReference>
<organism evidence="1 2">
    <name type="scientific">Acidisoma cellulosilyticum</name>
    <dbReference type="NCBI Taxonomy" id="2802395"/>
    <lineage>
        <taxon>Bacteria</taxon>
        <taxon>Pseudomonadati</taxon>
        <taxon>Pseudomonadota</taxon>
        <taxon>Alphaproteobacteria</taxon>
        <taxon>Acetobacterales</taxon>
        <taxon>Acidocellaceae</taxon>
        <taxon>Acidisoma</taxon>
    </lineage>
</organism>